<sequence>MRHLLPGALLLALTAGAAAGAPPAPRPYSGSGVLVVQDAPGREPGTVPLYHEPGVERLTELAPFSLPHLSGAPDSALVAVYERRRGWSRVALDDAGRQGWVQDDRSWRYIAWREFLPGRSVRVLPGMKKEWYQVKSAPGAAGSAAGAVARDQRVRILEVEDAWARLENPAGWMRWRDPDGRLTVATELAR</sequence>
<accession>A0A4S1CJZ0</accession>
<name>A0A4S1CJZ0_9BACT</name>
<dbReference type="RefSeq" id="WP_135868374.1">
    <property type="nucleotide sequence ID" value="NZ_SRSC01000001.1"/>
</dbReference>
<evidence type="ECO:0000256" key="1">
    <source>
        <dbReference type="SAM" id="SignalP"/>
    </source>
</evidence>
<feature type="signal peptide" evidence="1">
    <location>
        <begin position="1"/>
        <end position="17"/>
    </location>
</feature>
<evidence type="ECO:0000313" key="3">
    <source>
        <dbReference type="Proteomes" id="UP000306416"/>
    </source>
</evidence>
<feature type="chain" id="PRO_5020739067" evidence="1">
    <location>
        <begin position="18"/>
        <end position="190"/>
    </location>
</feature>
<dbReference type="EMBL" id="SRSC01000001">
    <property type="protein sequence ID" value="TGU74034.1"/>
    <property type="molecule type" value="Genomic_DNA"/>
</dbReference>
<comment type="caution">
    <text evidence="2">The sequence shown here is derived from an EMBL/GenBank/DDBJ whole genome shotgun (WGS) entry which is preliminary data.</text>
</comment>
<reference evidence="2 3" key="1">
    <citation type="submission" date="2019-04" db="EMBL/GenBank/DDBJ databases">
        <title>Geobacter oryzae sp. nov., ferric-reducing bacteria isolated from paddy soil.</title>
        <authorList>
            <person name="Xu Z."/>
            <person name="Masuda Y."/>
            <person name="Itoh H."/>
            <person name="Senoo K."/>
        </authorList>
    </citation>
    <scope>NUCLEOTIDE SEQUENCE [LARGE SCALE GENOMIC DNA]</scope>
    <source>
        <strain evidence="2 3">Red111</strain>
    </source>
</reference>
<dbReference type="Proteomes" id="UP000306416">
    <property type="component" value="Unassembled WGS sequence"/>
</dbReference>
<organism evidence="2 3">
    <name type="scientific">Geomonas terrae</name>
    <dbReference type="NCBI Taxonomy" id="2562681"/>
    <lineage>
        <taxon>Bacteria</taxon>
        <taxon>Pseudomonadati</taxon>
        <taxon>Thermodesulfobacteriota</taxon>
        <taxon>Desulfuromonadia</taxon>
        <taxon>Geobacterales</taxon>
        <taxon>Geobacteraceae</taxon>
        <taxon>Geomonas</taxon>
    </lineage>
</organism>
<dbReference type="AlphaFoldDB" id="A0A4S1CJZ0"/>
<keyword evidence="1" id="KW-0732">Signal</keyword>
<proteinExistence type="predicted"/>
<gene>
    <name evidence="2" type="ORF">E4633_00755</name>
</gene>
<keyword evidence="3" id="KW-1185">Reference proteome</keyword>
<evidence type="ECO:0000313" key="2">
    <source>
        <dbReference type="EMBL" id="TGU74034.1"/>
    </source>
</evidence>
<protein>
    <submittedName>
        <fullName evidence="2">SH3 domain-containing protein</fullName>
    </submittedName>
</protein>